<dbReference type="GO" id="GO:0008270">
    <property type="term" value="F:zinc ion binding"/>
    <property type="evidence" value="ECO:0007669"/>
    <property type="project" value="InterPro"/>
</dbReference>
<sequence length="747" mass="84031">MSIRRENGHGVVPRRRNGKQPACEPCRKAKISCDHSLPVCDRCKRRKASAKCIYLSAPMTRRPPTGESNTSREHEQTAGTLSTPTPTPAPTPTPSTISTHDHLLSPDSRPTEPGRIQSGGFFGPTNFSAVFEENRENIGNDIQISNDSGALPSYDSLQTHNFLMLPGNAFGGSPRIQLGIKILQKLPDKRTCDHLLKWFLERKGECSPYTPRLISAQIVYSLWSQWGKEFKEPRRLDDMERISTHLCRNSEHHLQEAEDYQPWLDSITGPNMRWESVGLIFAALCQSILSLSERDAFFTTQPGQRKDRKHFALELKDCIQACVTLSNYMDYINTVMVGLLTQNLIIATVIMGDASLIVWRQIGDLVSMSTALGLHRQPDNDGPVTFLSECKRRLFTIIFNVDKSSAHLTGRPPALSYRYTRFRFPLDIDDEVFAQGPEALRKAAEKLDANGWNQEGRMTNATYIRAHGYLTIITDEILELSLTGNISDTRITDLLARLQETYDGFPCYTHYRPNDVYSPLISDSVLWRRIGLRLTYLEQRLTLERLAHKSLLLSGQSMISCALEMLQLTVLFWVQRDRFVEHHHDYDWMLMCWGVPSSGVLCVEILKQMKSPHESTIKLPTSEIVQNLSLLVGFFEWIKPSAGNYLLCGRMSKLVKRILDQILNHRVGGRGNSQGQGQEGERSGMGLVEDGNDGLGGENGNGNVDVGMMGVDDLDAMGDDVGAFGNLDWLNELDWSRGPWMNLDGLT</sequence>
<keyword evidence="3" id="KW-0539">Nucleus</keyword>
<evidence type="ECO:0000256" key="1">
    <source>
        <dbReference type="ARBA" id="ARBA00004123"/>
    </source>
</evidence>
<keyword evidence="7" id="KW-1185">Reference proteome</keyword>
<feature type="domain" description="Zn(2)-C6 fungal-type" evidence="5">
    <location>
        <begin position="22"/>
        <end position="54"/>
    </location>
</feature>
<name>A0A4Z1JUF4_9HELO</name>
<evidence type="ECO:0000256" key="4">
    <source>
        <dbReference type="SAM" id="MobiDB-lite"/>
    </source>
</evidence>
<feature type="region of interest" description="Disordered" evidence="4">
    <location>
        <begin position="1"/>
        <end position="25"/>
    </location>
</feature>
<dbReference type="GO" id="GO:0000981">
    <property type="term" value="F:DNA-binding transcription factor activity, RNA polymerase II-specific"/>
    <property type="evidence" value="ECO:0007669"/>
    <property type="project" value="InterPro"/>
</dbReference>
<dbReference type="Pfam" id="PF00172">
    <property type="entry name" value="Zn_clus"/>
    <property type="match status" value="1"/>
</dbReference>
<dbReference type="PANTHER" id="PTHR31001:SF40">
    <property type="entry name" value="ZN(II)2CYS6 TRANSCRIPTION FACTOR (EUROFUNG)"/>
    <property type="match status" value="1"/>
</dbReference>
<proteinExistence type="predicted"/>
<dbReference type="Gene3D" id="4.10.240.10">
    <property type="entry name" value="Zn(2)-C6 fungal-type DNA-binding domain"/>
    <property type="match status" value="1"/>
</dbReference>
<comment type="caution">
    <text evidence="6">The sequence shown here is derived from an EMBL/GenBank/DDBJ whole genome shotgun (WGS) entry which is preliminary data.</text>
</comment>
<evidence type="ECO:0000313" key="7">
    <source>
        <dbReference type="Proteomes" id="UP000297229"/>
    </source>
</evidence>
<feature type="compositionally biased region" description="Gly residues" evidence="4">
    <location>
        <begin position="669"/>
        <end position="678"/>
    </location>
</feature>
<dbReference type="SMART" id="SM00906">
    <property type="entry name" value="Fungal_trans"/>
    <property type="match status" value="1"/>
</dbReference>
<accession>A0A4Z1JUF4</accession>
<dbReference type="GO" id="GO:0006351">
    <property type="term" value="P:DNA-templated transcription"/>
    <property type="evidence" value="ECO:0007669"/>
    <property type="project" value="InterPro"/>
</dbReference>
<dbReference type="CDD" id="cd00067">
    <property type="entry name" value="GAL4"/>
    <property type="match status" value="1"/>
</dbReference>
<dbReference type="PROSITE" id="PS50048">
    <property type="entry name" value="ZN2_CY6_FUNGAL_2"/>
    <property type="match status" value="1"/>
</dbReference>
<comment type="subcellular location">
    <subcellularLocation>
        <location evidence="1">Nucleus</location>
    </subcellularLocation>
</comment>
<dbReference type="InterPro" id="IPR050613">
    <property type="entry name" value="Sec_Metabolite_Reg"/>
</dbReference>
<feature type="region of interest" description="Disordered" evidence="4">
    <location>
        <begin position="58"/>
        <end position="119"/>
    </location>
</feature>
<reference evidence="6 7" key="1">
    <citation type="submission" date="2017-12" db="EMBL/GenBank/DDBJ databases">
        <title>Comparative genomics of Botrytis spp.</title>
        <authorList>
            <person name="Valero-Jimenez C.A."/>
            <person name="Tapia P."/>
            <person name="Veloso J."/>
            <person name="Silva-Moreno E."/>
            <person name="Staats M."/>
            <person name="Valdes J.H."/>
            <person name="Van Kan J.A.L."/>
        </authorList>
    </citation>
    <scope>NUCLEOTIDE SEQUENCE [LARGE SCALE GENOMIC DNA]</scope>
    <source>
        <strain evidence="6 7">Be9601</strain>
    </source>
</reference>
<feature type="compositionally biased region" description="Basic and acidic residues" evidence="4">
    <location>
        <begin position="99"/>
        <end position="112"/>
    </location>
</feature>
<evidence type="ECO:0000256" key="3">
    <source>
        <dbReference type="ARBA" id="ARBA00023242"/>
    </source>
</evidence>
<gene>
    <name evidence="6" type="ORF">BELL_0107g00100</name>
</gene>
<dbReference type="GO" id="GO:0005634">
    <property type="term" value="C:nucleus"/>
    <property type="evidence" value="ECO:0007669"/>
    <property type="project" value="UniProtKB-SubCell"/>
</dbReference>
<evidence type="ECO:0000313" key="6">
    <source>
        <dbReference type="EMBL" id="TGO77459.1"/>
    </source>
</evidence>
<dbReference type="Proteomes" id="UP000297229">
    <property type="component" value="Unassembled WGS sequence"/>
</dbReference>
<dbReference type="AlphaFoldDB" id="A0A4Z1JUF4"/>
<keyword evidence="2" id="KW-0479">Metal-binding</keyword>
<dbReference type="SMART" id="SM00066">
    <property type="entry name" value="GAL4"/>
    <property type="match status" value="1"/>
</dbReference>
<organism evidence="6 7">
    <name type="scientific">Botrytis elliptica</name>
    <dbReference type="NCBI Taxonomy" id="278938"/>
    <lineage>
        <taxon>Eukaryota</taxon>
        <taxon>Fungi</taxon>
        <taxon>Dikarya</taxon>
        <taxon>Ascomycota</taxon>
        <taxon>Pezizomycotina</taxon>
        <taxon>Leotiomycetes</taxon>
        <taxon>Helotiales</taxon>
        <taxon>Sclerotiniaceae</taxon>
        <taxon>Botrytis</taxon>
    </lineage>
</organism>
<dbReference type="InterPro" id="IPR007219">
    <property type="entry name" value="XnlR_reg_dom"/>
</dbReference>
<dbReference type="InterPro" id="IPR001138">
    <property type="entry name" value="Zn2Cys6_DnaBD"/>
</dbReference>
<dbReference type="Pfam" id="PF04082">
    <property type="entry name" value="Fungal_trans"/>
    <property type="match status" value="1"/>
</dbReference>
<evidence type="ECO:0000256" key="2">
    <source>
        <dbReference type="ARBA" id="ARBA00022723"/>
    </source>
</evidence>
<evidence type="ECO:0000259" key="5">
    <source>
        <dbReference type="PROSITE" id="PS50048"/>
    </source>
</evidence>
<feature type="region of interest" description="Disordered" evidence="4">
    <location>
        <begin position="669"/>
        <end position="702"/>
    </location>
</feature>
<dbReference type="CDD" id="cd12148">
    <property type="entry name" value="fungal_TF_MHR"/>
    <property type="match status" value="1"/>
</dbReference>
<protein>
    <recommendedName>
        <fullName evidence="5">Zn(2)-C6 fungal-type domain-containing protein</fullName>
    </recommendedName>
</protein>
<dbReference type="SUPFAM" id="SSF57701">
    <property type="entry name" value="Zn2/Cys6 DNA-binding domain"/>
    <property type="match status" value="1"/>
</dbReference>
<dbReference type="STRING" id="278938.A0A4Z1JUF4"/>
<dbReference type="PANTHER" id="PTHR31001">
    <property type="entry name" value="UNCHARACTERIZED TRANSCRIPTIONAL REGULATORY PROTEIN"/>
    <property type="match status" value="1"/>
</dbReference>
<dbReference type="EMBL" id="PQXM01000106">
    <property type="protein sequence ID" value="TGO77459.1"/>
    <property type="molecule type" value="Genomic_DNA"/>
</dbReference>
<dbReference type="PROSITE" id="PS00463">
    <property type="entry name" value="ZN2_CY6_FUNGAL_1"/>
    <property type="match status" value="1"/>
</dbReference>
<dbReference type="InterPro" id="IPR036864">
    <property type="entry name" value="Zn2-C6_fun-type_DNA-bd_sf"/>
</dbReference>
<dbReference type="GO" id="GO:0003677">
    <property type="term" value="F:DNA binding"/>
    <property type="evidence" value="ECO:0007669"/>
    <property type="project" value="InterPro"/>
</dbReference>